<dbReference type="GO" id="GO:0043565">
    <property type="term" value="F:sequence-specific DNA binding"/>
    <property type="evidence" value="ECO:0007669"/>
    <property type="project" value="InterPro"/>
</dbReference>
<dbReference type="EMBL" id="JARIHO010000076">
    <property type="protein sequence ID" value="KAJ7310964.1"/>
    <property type="molecule type" value="Genomic_DNA"/>
</dbReference>
<feature type="region of interest" description="Disordered" evidence="2">
    <location>
        <begin position="112"/>
        <end position="192"/>
    </location>
</feature>
<dbReference type="AlphaFoldDB" id="A0AAD6Z7I9"/>
<evidence type="ECO:0000313" key="6">
    <source>
        <dbReference type="Proteomes" id="UP001218218"/>
    </source>
</evidence>
<evidence type="ECO:0000256" key="2">
    <source>
        <dbReference type="SAM" id="MobiDB-lite"/>
    </source>
</evidence>
<dbReference type="Proteomes" id="UP001218218">
    <property type="component" value="Unassembled WGS sequence"/>
</dbReference>
<gene>
    <name evidence="5" type="ORF">DFH08DRAFT_1045905</name>
</gene>
<feature type="non-terminal residue" evidence="5">
    <location>
        <position position="1"/>
    </location>
</feature>
<feature type="compositionally biased region" description="Basic and acidic residues" evidence="2">
    <location>
        <begin position="348"/>
        <end position="359"/>
    </location>
</feature>
<keyword evidence="1" id="KW-0862">Zinc</keyword>
<dbReference type="GO" id="GO:0008270">
    <property type="term" value="F:zinc ion binding"/>
    <property type="evidence" value="ECO:0007669"/>
    <property type="project" value="UniProtKB-KW"/>
</dbReference>
<dbReference type="Gene3D" id="3.30.50.10">
    <property type="entry name" value="Erythroid Transcription Factor GATA-1, subunit A"/>
    <property type="match status" value="1"/>
</dbReference>
<keyword evidence="3" id="KW-0812">Transmembrane</keyword>
<organism evidence="5 6">
    <name type="scientific">Mycena albidolilacea</name>
    <dbReference type="NCBI Taxonomy" id="1033008"/>
    <lineage>
        <taxon>Eukaryota</taxon>
        <taxon>Fungi</taxon>
        <taxon>Dikarya</taxon>
        <taxon>Basidiomycota</taxon>
        <taxon>Agaricomycotina</taxon>
        <taxon>Agaricomycetes</taxon>
        <taxon>Agaricomycetidae</taxon>
        <taxon>Agaricales</taxon>
        <taxon>Marasmiineae</taxon>
        <taxon>Mycenaceae</taxon>
        <taxon>Mycena</taxon>
    </lineage>
</organism>
<name>A0AAD6Z7I9_9AGAR</name>
<evidence type="ECO:0000256" key="3">
    <source>
        <dbReference type="SAM" id="Phobius"/>
    </source>
</evidence>
<keyword evidence="3" id="KW-1133">Transmembrane helix</keyword>
<dbReference type="GO" id="GO:0006355">
    <property type="term" value="P:regulation of DNA-templated transcription"/>
    <property type="evidence" value="ECO:0007669"/>
    <property type="project" value="InterPro"/>
</dbReference>
<evidence type="ECO:0000259" key="4">
    <source>
        <dbReference type="PROSITE" id="PS50114"/>
    </source>
</evidence>
<dbReference type="PROSITE" id="PS50114">
    <property type="entry name" value="GATA_ZN_FINGER_2"/>
    <property type="match status" value="1"/>
</dbReference>
<sequence length="380" mass="39964">NLIKRREITDGNLIRFSVLLPSCSFLVPLSPFSLVLSRAQIPRVLLGIYQGGSERCLYFKLHGTHRPTSMKKTVIKRRKRVPAAGAGAEGGGAVNAMSDQAAAEALVAVGRSSRVSAPASPHPTNNGHPNPTDDDSEDAPRRKRQRRKAPAPAAAAAAEEEAQRDMERERERERERKRPWFPTGGAHTGPFDLPPLERGFPPFAQGAGAGGGGAAGANGQGGYLRGASAGTGSGSVPPSRGGAGSPANGVPGAGAGYALPPVRAPGGYYHDGAPNGAANGANTNGNQQLTIDDLERHYFALHESRRKTEELLRETERIMGAVKRNLDEMRAGGEVLNGNGNGGPEMVPLRERERGRSREGASGSVWPVNGTGNGDTSMRE</sequence>
<feature type="region of interest" description="Disordered" evidence="2">
    <location>
        <begin position="332"/>
        <end position="380"/>
    </location>
</feature>
<keyword evidence="1" id="KW-0863">Zinc-finger</keyword>
<comment type="caution">
    <text evidence="5">The sequence shown here is derived from an EMBL/GenBank/DDBJ whole genome shotgun (WGS) entry which is preliminary data.</text>
</comment>
<keyword evidence="3" id="KW-0472">Membrane</keyword>
<dbReference type="InterPro" id="IPR000679">
    <property type="entry name" value="Znf_GATA"/>
</dbReference>
<keyword evidence="1" id="KW-0479">Metal-binding</keyword>
<evidence type="ECO:0000256" key="1">
    <source>
        <dbReference type="PROSITE-ProRule" id="PRU00094"/>
    </source>
</evidence>
<evidence type="ECO:0000313" key="5">
    <source>
        <dbReference type="EMBL" id="KAJ7310964.1"/>
    </source>
</evidence>
<feature type="transmembrane region" description="Helical" evidence="3">
    <location>
        <begin position="12"/>
        <end position="36"/>
    </location>
</feature>
<accession>A0AAD6Z7I9</accession>
<protein>
    <recommendedName>
        <fullName evidence="4">GATA-type domain-containing protein</fullName>
    </recommendedName>
</protein>
<proteinExistence type="predicted"/>
<feature type="compositionally biased region" description="Basic and acidic residues" evidence="2">
    <location>
        <begin position="161"/>
        <end position="178"/>
    </location>
</feature>
<reference evidence="5" key="1">
    <citation type="submission" date="2023-03" db="EMBL/GenBank/DDBJ databases">
        <title>Massive genome expansion in bonnet fungi (Mycena s.s.) driven by repeated elements and novel gene families across ecological guilds.</title>
        <authorList>
            <consortium name="Lawrence Berkeley National Laboratory"/>
            <person name="Harder C.B."/>
            <person name="Miyauchi S."/>
            <person name="Viragh M."/>
            <person name="Kuo A."/>
            <person name="Thoen E."/>
            <person name="Andreopoulos B."/>
            <person name="Lu D."/>
            <person name="Skrede I."/>
            <person name="Drula E."/>
            <person name="Henrissat B."/>
            <person name="Morin E."/>
            <person name="Kohler A."/>
            <person name="Barry K."/>
            <person name="LaButti K."/>
            <person name="Morin E."/>
            <person name="Salamov A."/>
            <person name="Lipzen A."/>
            <person name="Mereny Z."/>
            <person name="Hegedus B."/>
            <person name="Baldrian P."/>
            <person name="Stursova M."/>
            <person name="Weitz H."/>
            <person name="Taylor A."/>
            <person name="Grigoriev I.V."/>
            <person name="Nagy L.G."/>
            <person name="Martin F."/>
            <person name="Kauserud H."/>
        </authorList>
    </citation>
    <scope>NUCLEOTIDE SEQUENCE</scope>
    <source>
        <strain evidence="5">CBHHK002</strain>
    </source>
</reference>
<keyword evidence="6" id="KW-1185">Reference proteome</keyword>
<dbReference type="InterPro" id="IPR013088">
    <property type="entry name" value="Znf_NHR/GATA"/>
</dbReference>
<feature type="region of interest" description="Disordered" evidence="2">
    <location>
        <begin position="225"/>
        <end position="255"/>
    </location>
</feature>
<feature type="domain" description="GATA-type" evidence="4">
    <location>
        <begin position="57"/>
        <end position="78"/>
    </location>
</feature>